<feature type="region of interest" description="Disordered" evidence="1">
    <location>
        <begin position="191"/>
        <end position="224"/>
    </location>
</feature>
<feature type="compositionally biased region" description="Polar residues" evidence="1">
    <location>
        <begin position="191"/>
        <end position="214"/>
    </location>
</feature>
<organism evidence="2 3">
    <name type="scientific">Exophiala mesophila</name>
    <name type="common">Black yeast-like fungus</name>
    <dbReference type="NCBI Taxonomy" id="212818"/>
    <lineage>
        <taxon>Eukaryota</taxon>
        <taxon>Fungi</taxon>
        <taxon>Dikarya</taxon>
        <taxon>Ascomycota</taxon>
        <taxon>Pezizomycotina</taxon>
        <taxon>Eurotiomycetes</taxon>
        <taxon>Chaetothyriomycetidae</taxon>
        <taxon>Chaetothyriales</taxon>
        <taxon>Herpotrichiellaceae</taxon>
        <taxon>Exophiala</taxon>
    </lineage>
</organism>
<name>A0A0D1ZH27_EXOME</name>
<sequence length="663" mass="75292">MSGIEVLSCAVGLVSLSIQLTESVVRLKRVYNAVKDAPRRIESVVFDLETMAIALRELEHLRSQGRCNDASLARCATSCEQRISEIRAVVDRIELYMASSFKLKGRLYAVFKTSDMKDLLNDLEGTKSSLMIAYAMYNAAEQRQRDEEQVRLINDLQNQLMAANADTLLQLSTLIPPAQTFRPSIQTTERTASTFESQLSNPQPTDTSPQNQIQPHPYIPLRRPRRNNGEKRFVAKFRLPTWLCSRVWNFAVMSNLHGWDVLFRTYRIVPRDSPIVLACAVGNLLEFRRLIESGEASLLDAFHTGWSETNLLECATMYSQLEICRYILTMTRTYNSKALSSAFLQWAMRGSGYRIDDVYRLFLSHPGWDYDLDTEDSSAWPFGPLWLIFCPNSFCFQLILRSQSRELCAWSVEDRFELLYANGELGCAQFLDCIGLTQTDQRLANLKTRNGYTLLHHVASHCRKYGCDTQQWLNLGKTLIRWGADPSAIKSSGYYTPLNDLIQAGEHVGPNMLLSRLRLWIQMLQEAGIDLEDYGAKESRTWGPIHGHRLFVEALTYGPVSTDWSFVVRSIRTVPIYRLLQPPGAFNISHSVPDKILWHPGRVELEEEGHWTQAGTFSQMSPTVDMRNMTTRGRSCSCVIALLPDHYPGPGRTASLRASSGEK</sequence>
<dbReference type="Proteomes" id="UP000054302">
    <property type="component" value="Unassembled WGS sequence"/>
</dbReference>
<dbReference type="Gene3D" id="1.25.40.20">
    <property type="entry name" value="Ankyrin repeat-containing domain"/>
    <property type="match status" value="1"/>
</dbReference>
<evidence type="ECO:0000256" key="1">
    <source>
        <dbReference type="SAM" id="MobiDB-lite"/>
    </source>
</evidence>
<dbReference type="RefSeq" id="XP_016224658.1">
    <property type="nucleotide sequence ID" value="XM_016368870.1"/>
</dbReference>
<dbReference type="GeneID" id="27322173"/>
<dbReference type="HOGENOM" id="CLU_014886_0_0_1"/>
<reference evidence="2 3" key="1">
    <citation type="submission" date="2015-01" db="EMBL/GenBank/DDBJ databases">
        <title>The Genome Sequence of Exophiala mesophila CBS40295.</title>
        <authorList>
            <consortium name="The Broad Institute Genomics Platform"/>
            <person name="Cuomo C."/>
            <person name="de Hoog S."/>
            <person name="Gorbushina A."/>
            <person name="Stielow B."/>
            <person name="Teixiera M."/>
            <person name="Abouelleil A."/>
            <person name="Chapman S.B."/>
            <person name="Priest M."/>
            <person name="Young S.K."/>
            <person name="Wortman J."/>
            <person name="Nusbaum C."/>
            <person name="Birren B."/>
        </authorList>
    </citation>
    <scope>NUCLEOTIDE SEQUENCE [LARGE SCALE GENOMIC DNA]</scope>
    <source>
        <strain evidence="2 3">CBS 40295</strain>
    </source>
</reference>
<dbReference type="AlphaFoldDB" id="A0A0D1ZH27"/>
<proteinExistence type="predicted"/>
<evidence type="ECO:0000313" key="2">
    <source>
        <dbReference type="EMBL" id="KIV93084.1"/>
    </source>
</evidence>
<dbReference type="InterPro" id="IPR036770">
    <property type="entry name" value="Ankyrin_rpt-contain_sf"/>
</dbReference>
<dbReference type="OMA" id="CITAFRE"/>
<gene>
    <name evidence="2" type="ORF">PV10_04328</name>
</gene>
<dbReference type="EMBL" id="KN847522">
    <property type="protein sequence ID" value="KIV93084.1"/>
    <property type="molecule type" value="Genomic_DNA"/>
</dbReference>
<protein>
    <recommendedName>
        <fullName evidence="4">Fungal N-terminal domain-containing protein</fullName>
    </recommendedName>
</protein>
<accession>A0A0D1ZH27</accession>
<evidence type="ECO:0008006" key="4">
    <source>
        <dbReference type="Google" id="ProtNLM"/>
    </source>
</evidence>
<keyword evidence="3" id="KW-1185">Reference proteome</keyword>
<dbReference type="OrthoDB" id="3200163at2759"/>
<dbReference type="VEuPathDB" id="FungiDB:PV10_04328"/>
<evidence type="ECO:0000313" key="3">
    <source>
        <dbReference type="Proteomes" id="UP000054302"/>
    </source>
</evidence>
<dbReference type="SUPFAM" id="SSF48403">
    <property type="entry name" value="Ankyrin repeat"/>
    <property type="match status" value="1"/>
</dbReference>